<name>A0A1T4P7K2_9ACTN</name>
<dbReference type="Proteomes" id="UP000190637">
    <property type="component" value="Unassembled WGS sequence"/>
</dbReference>
<organism evidence="2 3">
    <name type="scientific">Marinactinospora thermotolerans DSM 45154</name>
    <dbReference type="NCBI Taxonomy" id="1122192"/>
    <lineage>
        <taxon>Bacteria</taxon>
        <taxon>Bacillati</taxon>
        <taxon>Actinomycetota</taxon>
        <taxon>Actinomycetes</taxon>
        <taxon>Streptosporangiales</taxon>
        <taxon>Nocardiopsidaceae</taxon>
        <taxon>Marinactinospora</taxon>
    </lineage>
</organism>
<evidence type="ECO:0000313" key="3">
    <source>
        <dbReference type="Proteomes" id="UP000190637"/>
    </source>
</evidence>
<dbReference type="STRING" id="1122192.SAMN02745673_01663"/>
<feature type="domain" description="DUF4158" evidence="1">
    <location>
        <begin position="11"/>
        <end position="147"/>
    </location>
</feature>
<dbReference type="EMBL" id="FUWS01000004">
    <property type="protein sequence ID" value="SJZ87422.1"/>
    <property type="molecule type" value="Genomic_DNA"/>
</dbReference>
<keyword evidence="3" id="KW-1185">Reference proteome</keyword>
<reference evidence="2 3" key="1">
    <citation type="submission" date="2017-02" db="EMBL/GenBank/DDBJ databases">
        <authorList>
            <person name="Peterson S.W."/>
        </authorList>
    </citation>
    <scope>NUCLEOTIDE SEQUENCE [LARGE SCALE GENOMIC DNA]</scope>
    <source>
        <strain evidence="2 3">DSM 45154</strain>
    </source>
</reference>
<accession>A0A1T4P7K2</accession>
<dbReference type="AlphaFoldDB" id="A0A1T4P7K2"/>
<gene>
    <name evidence="2" type="ORF">SAMN02745673_01663</name>
</gene>
<evidence type="ECO:0000259" key="1">
    <source>
        <dbReference type="Pfam" id="PF13700"/>
    </source>
</evidence>
<dbReference type="Pfam" id="PF13700">
    <property type="entry name" value="DUF4158"/>
    <property type="match status" value="1"/>
</dbReference>
<dbReference type="InterPro" id="IPR025296">
    <property type="entry name" value="DUF4158"/>
</dbReference>
<sequence length="160" mass="18332">MMRSMSRQPVSMDELVEHWTVLDDEQDLVTGKRGATKLGFALLLKYYTRHGRFPRGRADFPDEVVGFVARQVKVPAADFGFYEWSGRTIEYHRKQIRDHLGFRVCGVADADKLTDWLAANVAHAERSTDRVREELLKHCFAERIEPPPPLTASCGWCARP</sequence>
<evidence type="ECO:0000313" key="2">
    <source>
        <dbReference type="EMBL" id="SJZ87422.1"/>
    </source>
</evidence>
<protein>
    <recommendedName>
        <fullName evidence="1">DUF4158 domain-containing protein</fullName>
    </recommendedName>
</protein>
<proteinExistence type="predicted"/>